<dbReference type="SUPFAM" id="SSF52540">
    <property type="entry name" value="P-loop containing nucleoside triphosphate hydrolases"/>
    <property type="match status" value="1"/>
</dbReference>
<dbReference type="Proteomes" id="UP000016935">
    <property type="component" value="Unassembled WGS sequence"/>
</dbReference>
<evidence type="ECO:0008006" key="4">
    <source>
        <dbReference type="Google" id="ProtNLM"/>
    </source>
</evidence>
<keyword evidence="3" id="KW-1185">Reference proteome</keyword>
<evidence type="ECO:0000313" key="2">
    <source>
        <dbReference type="EMBL" id="EOA85695.1"/>
    </source>
</evidence>
<reference evidence="2 3" key="2">
    <citation type="journal article" date="2013" name="PLoS Genet.">
        <title>Comparative genome structure, secondary metabolite, and effector coding capacity across Cochliobolus pathogens.</title>
        <authorList>
            <person name="Condon B.J."/>
            <person name="Leng Y."/>
            <person name="Wu D."/>
            <person name="Bushley K.E."/>
            <person name="Ohm R.A."/>
            <person name="Otillar R."/>
            <person name="Martin J."/>
            <person name="Schackwitz W."/>
            <person name="Grimwood J."/>
            <person name="MohdZainudin N."/>
            <person name="Xue C."/>
            <person name="Wang R."/>
            <person name="Manning V.A."/>
            <person name="Dhillon B."/>
            <person name="Tu Z.J."/>
            <person name="Steffenson B.J."/>
            <person name="Salamov A."/>
            <person name="Sun H."/>
            <person name="Lowry S."/>
            <person name="LaButti K."/>
            <person name="Han J."/>
            <person name="Copeland A."/>
            <person name="Lindquist E."/>
            <person name="Barry K."/>
            <person name="Schmutz J."/>
            <person name="Baker S.E."/>
            <person name="Ciuffetti L.M."/>
            <person name="Grigoriev I.V."/>
            <person name="Zhong S."/>
            <person name="Turgeon B.G."/>
        </authorList>
    </citation>
    <scope>NUCLEOTIDE SEQUENCE [LARGE SCALE GENOMIC DNA]</scope>
    <source>
        <strain evidence="3">28A</strain>
    </source>
</reference>
<protein>
    <recommendedName>
        <fullName evidence="4">G domain-containing protein</fullName>
    </recommendedName>
</protein>
<dbReference type="HOGENOM" id="CLU_058850_0_0_1"/>
<reference evidence="2 3" key="1">
    <citation type="journal article" date="2012" name="PLoS Pathog.">
        <title>Diverse lifestyles and strategies of plant pathogenesis encoded in the genomes of eighteen Dothideomycetes fungi.</title>
        <authorList>
            <person name="Ohm R.A."/>
            <person name="Feau N."/>
            <person name="Henrissat B."/>
            <person name="Schoch C.L."/>
            <person name="Horwitz B.A."/>
            <person name="Barry K.W."/>
            <person name="Condon B.J."/>
            <person name="Copeland A.C."/>
            <person name="Dhillon B."/>
            <person name="Glaser F."/>
            <person name="Hesse C.N."/>
            <person name="Kosti I."/>
            <person name="LaButti K."/>
            <person name="Lindquist E.A."/>
            <person name="Lucas S."/>
            <person name="Salamov A.A."/>
            <person name="Bradshaw R.E."/>
            <person name="Ciuffetti L."/>
            <person name="Hamelin R.C."/>
            <person name="Kema G.H.J."/>
            <person name="Lawrence C."/>
            <person name="Scott J.A."/>
            <person name="Spatafora J.W."/>
            <person name="Turgeon B.G."/>
            <person name="de Wit P.J.G.M."/>
            <person name="Zhong S."/>
            <person name="Goodwin S.B."/>
            <person name="Grigoriev I.V."/>
        </authorList>
    </citation>
    <scope>NUCLEOTIDE SEQUENCE [LARGE SCALE GENOMIC DNA]</scope>
    <source>
        <strain evidence="3">28A</strain>
    </source>
</reference>
<accession>R0IKV5</accession>
<dbReference type="eggNOG" id="ENOG502S5RV">
    <property type="taxonomic scope" value="Eukaryota"/>
</dbReference>
<dbReference type="EMBL" id="KB908648">
    <property type="protein sequence ID" value="EOA85695.1"/>
    <property type="molecule type" value="Genomic_DNA"/>
</dbReference>
<name>R0IKV5_EXST2</name>
<gene>
    <name evidence="2" type="ORF">SETTUDRAFT_40102</name>
</gene>
<evidence type="ECO:0000313" key="3">
    <source>
        <dbReference type="Proteomes" id="UP000016935"/>
    </source>
</evidence>
<dbReference type="InterPro" id="IPR027417">
    <property type="entry name" value="P-loop_NTPase"/>
</dbReference>
<evidence type="ECO:0000256" key="1">
    <source>
        <dbReference type="SAM" id="MobiDB-lite"/>
    </source>
</evidence>
<feature type="region of interest" description="Disordered" evidence="1">
    <location>
        <begin position="270"/>
        <end position="301"/>
    </location>
</feature>
<dbReference type="RefSeq" id="XP_008026633.1">
    <property type="nucleotide sequence ID" value="XM_008028442.1"/>
</dbReference>
<dbReference type="Gene3D" id="3.40.50.300">
    <property type="entry name" value="P-loop containing nucleotide triphosphate hydrolases"/>
    <property type="match status" value="1"/>
</dbReference>
<dbReference type="GeneID" id="19404577"/>
<sequence>METNTNLPPRPGPFGWKRYADKVCNALTDRTAKFLEKYLGVDLIIVTGPAGTGKSSFIKSVTGNEIYTASTLESGGAPYASHGTRQTALVPTLIGGKKYLFLDMPGFDAIDLDDWQIFIMLTTSMATIERYVNFRGLIYVDSFDNVRATKSAEKILKWVHQFCGSSYMANVTIVTTKWDVQADDAVSEKLERYATWRQSALLQPLVSNGATTFHHGLVWNADDWRKLSLRNQQEERNMYARAMIRDRYGTFSNFTLKFYREIAQGSTVEGTSAGKCLRPGPSSQPRQAHQPNSSTENSTRFDWAKETKSWISLLLKAARVYREISGTNNTGMWDFESEPDINWEDGFLFEEDEVHDINLGDEHEELDTSSRCTIL</sequence>
<proteinExistence type="predicted"/>
<organism evidence="2 3">
    <name type="scientific">Exserohilum turcicum (strain 28A)</name>
    <name type="common">Northern leaf blight fungus</name>
    <name type="synonym">Setosphaeria turcica</name>
    <dbReference type="NCBI Taxonomy" id="671987"/>
    <lineage>
        <taxon>Eukaryota</taxon>
        <taxon>Fungi</taxon>
        <taxon>Dikarya</taxon>
        <taxon>Ascomycota</taxon>
        <taxon>Pezizomycotina</taxon>
        <taxon>Dothideomycetes</taxon>
        <taxon>Pleosporomycetidae</taxon>
        <taxon>Pleosporales</taxon>
        <taxon>Pleosporineae</taxon>
        <taxon>Pleosporaceae</taxon>
        <taxon>Exserohilum</taxon>
    </lineage>
</organism>
<feature type="compositionally biased region" description="Polar residues" evidence="1">
    <location>
        <begin position="281"/>
        <end position="300"/>
    </location>
</feature>
<dbReference type="OrthoDB" id="8954335at2759"/>
<dbReference type="AlphaFoldDB" id="R0IKV5"/>